<evidence type="ECO:0000313" key="8">
    <source>
        <dbReference type="Proteomes" id="UP000231019"/>
    </source>
</evidence>
<evidence type="ECO:0008006" key="9">
    <source>
        <dbReference type="Google" id="ProtNLM"/>
    </source>
</evidence>
<evidence type="ECO:0000256" key="5">
    <source>
        <dbReference type="ARBA" id="ARBA00022842"/>
    </source>
</evidence>
<reference evidence="7 8" key="1">
    <citation type="submission" date="2017-09" db="EMBL/GenBank/DDBJ databases">
        <title>Depth-based differentiation of microbial function through sediment-hosted aquifers and enrichment of novel symbionts in the deep terrestrial subsurface.</title>
        <authorList>
            <person name="Probst A.J."/>
            <person name="Ladd B."/>
            <person name="Jarett J.K."/>
            <person name="Geller-Mcgrath D.E."/>
            <person name="Sieber C.M."/>
            <person name="Emerson J.B."/>
            <person name="Anantharaman K."/>
            <person name="Thomas B.C."/>
            <person name="Malmstrom R."/>
            <person name="Stieglmeier M."/>
            <person name="Klingl A."/>
            <person name="Woyke T."/>
            <person name="Ryan C.M."/>
            <person name="Banfield J.F."/>
        </authorList>
    </citation>
    <scope>NUCLEOTIDE SEQUENCE [LARGE SCALE GENOMIC DNA]</scope>
    <source>
        <strain evidence="7">CG17_big_fil_post_rev_8_21_14_2_50_48_46</strain>
    </source>
</reference>
<proteinExistence type="inferred from homology"/>
<gene>
    <name evidence="7" type="ORF">COW36_11685</name>
</gene>
<sequence>MINQRFYPLFRQVFFELEKNLRIWNCDQAHARQIHRALDKLRENFFEDKVFPALMGPWLAWQATGTGVSEQALILLGAAHALFYAFLDLTDDVEDQDLDRQAWPAGSEAIAINTGTSLLFLSLLALDRLQEAEIPTERIAELRTMFAQAGWLLTAGQHRDLSSKQGHLLLPEDALRTITLKTGTSVKLYFQSAAHLAGANSEVKERLGSLGEQIGILSQIRGDYQNIWGSEISSDLQNQCHTLPVLIGLQKSTGEDRERLELALQRTPYDQAAHTLVRYLLKKVDIRTDLNLWLEKHRQIAQAQLDQLSQAGLETHELGLFLQRLKPLD</sequence>
<organism evidence="7 8">
    <name type="scientific">bacterium (Candidatus Blackallbacteria) CG17_big_fil_post_rev_8_21_14_2_50_48_46</name>
    <dbReference type="NCBI Taxonomy" id="2014261"/>
    <lineage>
        <taxon>Bacteria</taxon>
        <taxon>Candidatus Blackallbacteria</taxon>
    </lineage>
</organism>
<dbReference type="Proteomes" id="UP000231019">
    <property type="component" value="Unassembled WGS sequence"/>
</dbReference>
<dbReference type="CDD" id="cd00867">
    <property type="entry name" value="Trans_IPPS"/>
    <property type="match status" value="1"/>
</dbReference>
<dbReference type="PANTHER" id="PTHR12001">
    <property type="entry name" value="GERANYLGERANYL PYROPHOSPHATE SYNTHASE"/>
    <property type="match status" value="1"/>
</dbReference>
<name>A0A2M7G3I6_9BACT</name>
<evidence type="ECO:0000256" key="3">
    <source>
        <dbReference type="ARBA" id="ARBA00022679"/>
    </source>
</evidence>
<dbReference type="Gene3D" id="1.10.600.10">
    <property type="entry name" value="Farnesyl Diphosphate Synthase"/>
    <property type="match status" value="1"/>
</dbReference>
<comment type="caution">
    <text evidence="7">The sequence shown here is derived from an EMBL/GenBank/DDBJ whole genome shotgun (WGS) entry which is preliminary data.</text>
</comment>
<evidence type="ECO:0000256" key="1">
    <source>
        <dbReference type="ARBA" id="ARBA00001946"/>
    </source>
</evidence>
<dbReference type="GO" id="GO:0004659">
    <property type="term" value="F:prenyltransferase activity"/>
    <property type="evidence" value="ECO:0007669"/>
    <property type="project" value="InterPro"/>
</dbReference>
<dbReference type="EMBL" id="PFFQ01000037">
    <property type="protein sequence ID" value="PIW16425.1"/>
    <property type="molecule type" value="Genomic_DNA"/>
</dbReference>
<dbReference type="InterPro" id="IPR008949">
    <property type="entry name" value="Isoprenoid_synthase_dom_sf"/>
</dbReference>
<keyword evidence="4" id="KW-0479">Metal-binding</keyword>
<dbReference type="Pfam" id="PF00348">
    <property type="entry name" value="polyprenyl_synt"/>
    <property type="match status" value="1"/>
</dbReference>
<dbReference type="GO" id="GO:0046872">
    <property type="term" value="F:metal ion binding"/>
    <property type="evidence" value="ECO:0007669"/>
    <property type="project" value="UniProtKB-KW"/>
</dbReference>
<keyword evidence="5" id="KW-0460">Magnesium</keyword>
<evidence type="ECO:0000313" key="7">
    <source>
        <dbReference type="EMBL" id="PIW16425.1"/>
    </source>
</evidence>
<dbReference type="PANTHER" id="PTHR12001:SF69">
    <property type="entry name" value="ALL TRANS-POLYPRENYL-DIPHOSPHATE SYNTHASE PDSS1"/>
    <property type="match status" value="1"/>
</dbReference>
<comment type="similarity">
    <text evidence="2 6">Belongs to the FPP/GGPP synthase family.</text>
</comment>
<dbReference type="GO" id="GO:0008299">
    <property type="term" value="P:isoprenoid biosynthetic process"/>
    <property type="evidence" value="ECO:0007669"/>
    <property type="project" value="InterPro"/>
</dbReference>
<accession>A0A2M7G3I6</accession>
<dbReference type="InterPro" id="IPR000092">
    <property type="entry name" value="Polyprenyl_synt"/>
</dbReference>
<evidence type="ECO:0000256" key="4">
    <source>
        <dbReference type="ARBA" id="ARBA00022723"/>
    </source>
</evidence>
<dbReference type="SUPFAM" id="SSF48576">
    <property type="entry name" value="Terpenoid synthases"/>
    <property type="match status" value="1"/>
</dbReference>
<keyword evidence="3 6" id="KW-0808">Transferase</keyword>
<evidence type="ECO:0000256" key="6">
    <source>
        <dbReference type="RuleBase" id="RU004466"/>
    </source>
</evidence>
<protein>
    <recommendedName>
        <fullName evidence="9">Polyprenyl synthetase</fullName>
    </recommendedName>
</protein>
<evidence type="ECO:0000256" key="2">
    <source>
        <dbReference type="ARBA" id="ARBA00006706"/>
    </source>
</evidence>
<comment type="cofactor">
    <cofactor evidence="1">
        <name>Mg(2+)</name>
        <dbReference type="ChEBI" id="CHEBI:18420"/>
    </cofactor>
</comment>
<dbReference type="AlphaFoldDB" id="A0A2M7G3I6"/>